<proteinExistence type="predicted"/>
<dbReference type="STRING" id="6279.A0A1P6CAD7"/>
<keyword evidence="4" id="KW-1185">Reference proteome</keyword>
<dbReference type="OrthoDB" id="445362at2759"/>
<dbReference type="PANTHER" id="PTHR13357:SF1">
    <property type="entry name" value="NCK-INTERACTING PROTEIN WITH SH3 DOMAIN"/>
    <property type="match status" value="1"/>
</dbReference>
<evidence type="ECO:0000259" key="1">
    <source>
        <dbReference type="Pfam" id="PF09431"/>
    </source>
</evidence>
<dbReference type="Pfam" id="PF09431">
    <property type="entry name" value="SPIN90_LRD"/>
    <property type="match status" value="1"/>
</dbReference>
<dbReference type="Proteomes" id="UP000006672">
    <property type="component" value="Unassembled WGS sequence"/>
</dbReference>
<name>A0A1P6CAD7_BRUMA</name>
<sequence length="369" mass="42357">MYVPILNSKEKARELVDVVREQTDAPIGVCINTVSIILSALLRDLPDIYGLRVIKSALEKDYIIDVENCHDARVLEQVIVSLTSYIEDKGQKKADVGVLMKRFRRDDYIFIEQLVSLYQIELKKSVRIELLTTFHSLCLLDRSVITILLCGQLPVLLVLQNNFSLPLTELDILSLQLLSVLFSTGEKFPTSHYDALNLEFLTKIVSIVKDCTDAFQFILSFNSHFESNENTVIQTLHKNAPVTFGQLLTIQLNRCRADNKDLRAVKLLMNIFCVSDDLISVLFYDNDLKVLYGILCQDLIDTNQSQKMAMILQIMKNMEVIRRCEFTQEVYTSVKSFLLTRETQVELRHSAESLLQRVTEQQRNLPFPL</sequence>
<dbReference type="CTD" id="6101086"/>
<accession>A0A4E9EVS8</accession>
<reference evidence="5" key="4">
    <citation type="submission" date="2020-12" db="UniProtKB">
        <authorList>
            <consortium name="WormBaseParasite"/>
        </authorList>
    </citation>
    <scope>IDENTIFICATION</scope>
</reference>
<dbReference type="GO" id="GO:0071933">
    <property type="term" value="F:Arp2/3 complex binding"/>
    <property type="evidence" value="ECO:0007669"/>
    <property type="project" value="TreeGrafter"/>
</dbReference>
<gene>
    <name evidence="2 5" type="primary">Bm6852</name>
    <name evidence="3" type="ORF">BM_BM6852</name>
    <name evidence="2" type="ORF">BM_Bm6852</name>
</gene>
<reference evidence="2" key="2">
    <citation type="submission" date="2012-12" db="EMBL/GenBank/DDBJ databases">
        <authorList>
            <consortium name="WormBase Consortium"/>
            <person name="Ghedin E."/>
            <person name="Paulini M."/>
        </authorList>
    </citation>
    <scope>NUCLEOTIDE SEQUENCE</scope>
    <source>
        <strain evidence="2">FR3</strain>
    </source>
</reference>
<dbReference type="WBParaSite" id="Bm6852a.1">
    <property type="protein sequence ID" value="Bm6852a.1"/>
    <property type="gene ID" value="WBGene00227113"/>
</dbReference>
<dbReference type="GeneID" id="6101086"/>
<feature type="domain" description="SPIN90/Ldb17 leucine-rich" evidence="1">
    <location>
        <begin position="214"/>
        <end position="331"/>
    </location>
</feature>
<evidence type="ECO:0000313" key="4">
    <source>
        <dbReference type="Proteomes" id="UP000006672"/>
    </source>
</evidence>
<protein>
    <submittedName>
        <fullName evidence="2">Bm6852, isoform d</fullName>
    </submittedName>
    <submittedName>
        <fullName evidence="5">SPIN90/Ldb17 leucine-rich domain-containing protein</fullName>
    </submittedName>
</protein>
<reference evidence="2 4" key="1">
    <citation type="journal article" date="2007" name="Science">
        <title>Draft genome of the filarial nematode parasite Brugia malayi.</title>
        <authorList>
            <person name="Ghedin E."/>
            <person name="Wang S."/>
            <person name="Spiro D."/>
            <person name="Caler E."/>
            <person name="Zhao Q."/>
            <person name="Crabtree J."/>
            <person name="Allen J.E."/>
            <person name="Delcher A.L."/>
            <person name="Guiliano D.B."/>
            <person name="Miranda-Saavedra D."/>
            <person name="Angiuoli S.V."/>
            <person name="Creasy T."/>
            <person name="Amedeo P."/>
            <person name="Haas B."/>
            <person name="El-Sayed N.M."/>
            <person name="Wortman J.R."/>
            <person name="Feldblyum T."/>
            <person name="Tallon L."/>
            <person name="Schatz M."/>
            <person name="Shumway M."/>
            <person name="Koo H."/>
            <person name="Salzberg S.L."/>
            <person name="Schobel S."/>
            <person name="Pertea M."/>
            <person name="Pop M."/>
            <person name="White O."/>
            <person name="Barton G.J."/>
            <person name="Carlow C.K."/>
            <person name="Crawford M.J."/>
            <person name="Daub J."/>
            <person name="Dimmic M.W."/>
            <person name="Estes C.F."/>
            <person name="Foster J.M."/>
            <person name="Ganatra M."/>
            <person name="Gregory W.F."/>
            <person name="Johnson N.M."/>
            <person name="Jin J."/>
            <person name="Komuniecki R."/>
            <person name="Korf I."/>
            <person name="Kumar S."/>
            <person name="Laney S."/>
            <person name="Li B.W."/>
            <person name="Li W."/>
            <person name="Lindblom T.H."/>
            <person name="Lustigman S."/>
            <person name="Ma D."/>
            <person name="Maina C.V."/>
            <person name="Martin D.M."/>
            <person name="McCarter J.P."/>
            <person name="McReynolds L."/>
            <person name="Mitreva M."/>
            <person name="Nutman T.B."/>
            <person name="Parkinson J."/>
            <person name="Peregrin-Alvarez J.M."/>
            <person name="Poole C."/>
            <person name="Ren Q."/>
            <person name="Saunders L."/>
            <person name="Sluder A.E."/>
            <person name="Smith K."/>
            <person name="Stanke M."/>
            <person name="Unnasch T.R."/>
            <person name="Ware J."/>
            <person name="Wei A.D."/>
            <person name="Weil G."/>
            <person name="Williams D.J."/>
            <person name="Zhang Y."/>
            <person name="Williams S.A."/>
            <person name="Fraser-Liggett C."/>
            <person name="Slatko B."/>
            <person name="Blaxter M.L."/>
            <person name="Scott A.L."/>
        </authorList>
    </citation>
    <scope>NUCLEOTIDE SEQUENCE</scope>
    <source>
        <strain evidence="2 4">FR3</strain>
    </source>
</reference>
<dbReference type="InterPro" id="IPR018556">
    <property type="entry name" value="SPIN90/Ldb17_LRD"/>
</dbReference>
<accession>A0A1P6CAD7</accession>
<dbReference type="AlphaFoldDB" id="A0A1P6CAD7"/>
<evidence type="ECO:0000313" key="2">
    <source>
        <dbReference type="EMBL" id="CDP91542.1"/>
    </source>
</evidence>
<dbReference type="GO" id="GO:0006897">
    <property type="term" value="P:endocytosis"/>
    <property type="evidence" value="ECO:0007669"/>
    <property type="project" value="TreeGrafter"/>
</dbReference>
<dbReference type="KEGG" id="bmy:BM_BM6852"/>
<dbReference type="PANTHER" id="PTHR13357">
    <property type="entry name" value="SH3 ADAPTER PROTEIN SPIN90 NCK INTERACTING PROTEIN WITH SH3 DOMAIN"/>
    <property type="match status" value="1"/>
</dbReference>
<reference evidence="3" key="3">
    <citation type="submission" date="2019-04" db="EMBL/GenBank/DDBJ databases">
        <authorList>
            <person name="Howe K."/>
            <person name="Paulini M."/>
            <person name="Williams G."/>
        </authorList>
    </citation>
    <scope>NUCLEOTIDE SEQUENCE [LARGE SCALE GENOMIC DNA]</scope>
    <source>
        <strain evidence="3">FR3</strain>
    </source>
</reference>
<dbReference type="EMBL" id="LN856451">
    <property type="protein sequence ID" value="CDP91542.1"/>
    <property type="molecule type" value="Genomic_DNA"/>
</dbReference>
<dbReference type="InterPro" id="IPR030125">
    <property type="entry name" value="SPIN90/Ldb17"/>
</dbReference>
<dbReference type="EMBL" id="CAAKNF010000196">
    <property type="protein sequence ID" value="VIO87988.1"/>
    <property type="molecule type" value="Genomic_DNA"/>
</dbReference>
<evidence type="ECO:0000313" key="5">
    <source>
        <dbReference type="WBParaSite" id="Bm6852a.1"/>
    </source>
</evidence>
<dbReference type="RefSeq" id="XP_001897637.1">
    <property type="nucleotide sequence ID" value="XM_001897602.1"/>
</dbReference>
<organism evidence="2">
    <name type="scientific">Brugia malayi</name>
    <name type="common">Filarial nematode worm</name>
    <dbReference type="NCBI Taxonomy" id="6279"/>
    <lineage>
        <taxon>Eukaryota</taxon>
        <taxon>Metazoa</taxon>
        <taxon>Ecdysozoa</taxon>
        <taxon>Nematoda</taxon>
        <taxon>Chromadorea</taxon>
        <taxon>Rhabditida</taxon>
        <taxon>Spirurina</taxon>
        <taxon>Spiruromorpha</taxon>
        <taxon>Filarioidea</taxon>
        <taxon>Onchocercidae</taxon>
        <taxon>Brugia</taxon>
    </lineage>
</organism>
<evidence type="ECO:0000313" key="3">
    <source>
        <dbReference type="EMBL" id="VIO87988.1"/>
    </source>
</evidence>